<organism evidence="2 3">
    <name type="scientific">Aquimarina hainanensis</name>
    <dbReference type="NCBI Taxonomy" id="1578017"/>
    <lineage>
        <taxon>Bacteria</taxon>
        <taxon>Pseudomonadati</taxon>
        <taxon>Bacteroidota</taxon>
        <taxon>Flavobacteriia</taxon>
        <taxon>Flavobacteriales</taxon>
        <taxon>Flavobacteriaceae</taxon>
        <taxon>Aquimarina</taxon>
    </lineage>
</organism>
<feature type="transmembrane region" description="Helical" evidence="1">
    <location>
        <begin position="16"/>
        <end position="36"/>
    </location>
</feature>
<keyword evidence="3" id="KW-1185">Reference proteome</keyword>
<reference evidence="3" key="1">
    <citation type="journal article" date="2019" name="Int. J. Syst. Evol. Microbiol.">
        <title>The Global Catalogue of Microorganisms (GCM) 10K type strain sequencing project: providing services to taxonomists for standard genome sequencing and annotation.</title>
        <authorList>
            <consortium name="The Broad Institute Genomics Platform"/>
            <consortium name="The Broad Institute Genome Sequencing Center for Infectious Disease"/>
            <person name="Wu L."/>
            <person name="Ma J."/>
        </authorList>
    </citation>
    <scope>NUCLEOTIDE SEQUENCE [LARGE SCALE GENOMIC DNA]</scope>
    <source>
        <strain evidence="3">KCTC 42423</strain>
    </source>
</reference>
<keyword evidence="1" id="KW-1133">Transmembrane helix</keyword>
<dbReference type="EMBL" id="JBHULX010000003">
    <property type="protein sequence ID" value="MFD2590163.1"/>
    <property type="molecule type" value="Genomic_DNA"/>
</dbReference>
<keyword evidence="1" id="KW-0472">Membrane</keyword>
<evidence type="ECO:0000313" key="3">
    <source>
        <dbReference type="Proteomes" id="UP001597459"/>
    </source>
</evidence>
<name>A0ABW5N6E8_9FLAO</name>
<proteinExistence type="predicted"/>
<evidence type="ECO:0000313" key="2">
    <source>
        <dbReference type="EMBL" id="MFD2590163.1"/>
    </source>
</evidence>
<dbReference type="Proteomes" id="UP001597459">
    <property type="component" value="Unassembled WGS sequence"/>
</dbReference>
<dbReference type="RefSeq" id="WP_176029665.1">
    <property type="nucleotide sequence ID" value="NZ_JBHSJV010000001.1"/>
</dbReference>
<comment type="caution">
    <text evidence="2">The sequence shown here is derived from an EMBL/GenBank/DDBJ whole genome shotgun (WGS) entry which is preliminary data.</text>
</comment>
<keyword evidence="1" id="KW-0812">Transmembrane</keyword>
<sequence length="240" mass="26516">MNTHSNYDAIKQQNRLLKSVVTIIGIFSIILIISAFKSSGTNVQHFDEIVVKKLTMIDSLGTERIRMTTDLTTAPFGGEEIERNVPPNMAAIIFIGPDGDEVGGIGYGGTKEMSFALNSLDYTGVPLEAIGYNRIQTPETSAAHFVVLDSPRKDAGFDKKKFLEEARNSKINTNEPGEQLKILQSQMVSRVNLGVENHNAALTLYDSKQNARIILKVDDNDEAVFQILDEKGNVVHQYSK</sequence>
<protein>
    <submittedName>
        <fullName evidence="2">Uncharacterized protein</fullName>
    </submittedName>
</protein>
<gene>
    <name evidence="2" type="ORF">ACFSTE_04925</name>
</gene>
<accession>A0ABW5N6E8</accession>
<evidence type="ECO:0000256" key="1">
    <source>
        <dbReference type="SAM" id="Phobius"/>
    </source>
</evidence>